<evidence type="ECO:0000256" key="4">
    <source>
        <dbReference type="ARBA" id="ARBA00022989"/>
    </source>
</evidence>
<evidence type="ECO:0000256" key="7">
    <source>
        <dbReference type="SAM" id="Phobius"/>
    </source>
</evidence>
<sequence length="92" mass="11041">MIMKKKIKFKNVILLFIIFYACYIFINQQITMYKIKQQISQKNLEELKVKDQNKKLQDEVKMSKSDMYIEKLARERLGLIKPGETPVINTKR</sequence>
<organism evidence="8 9">
    <name type="scientific">Clostridium carboxidivorans P7</name>
    <dbReference type="NCBI Taxonomy" id="536227"/>
    <lineage>
        <taxon>Bacteria</taxon>
        <taxon>Bacillati</taxon>
        <taxon>Bacillota</taxon>
        <taxon>Clostridia</taxon>
        <taxon>Eubacteriales</taxon>
        <taxon>Clostridiaceae</taxon>
        <taxon>Clostridium</taxon>
    </lineage>
</organism>
<keyword evidence="6" id="KW-0131">Cell cycle</keyword>
<comment type="caution">
    <text evidence="8">The sequence shown here is derived from an EMBL/GenBank/DDBJ whole genome shotgun (WGS) entry which is preliminary data.</text>
</comment>
<dbReference type="AlphaFoldDB" id="C6PQE4"/>
<gene>
    <name evidence="8" type="ORF">CcarbDRAFT_1011</name>
</gene>
<dbReference type="Proteomes" id="UP000004198">
    <property type="component" value="Unassembled WGS sequence"/>
</dbReference>
<name>C6PQE4_9CLOT</name>
<keyword evidence="2" id="KW-0132">Cell division</keyword>
<dbReference type="Pfam" id="PF04977">
    <property type="entry name" value="DivIC"/>
    <property type="match status" value="1"/>
</dbReference>
<proteinExistence type="predicted"/>
<dbReference type="InterPro" id="IPR007060">
    <property type="entry name" value="FtsL/DivIC"/>
</dbReference>
<dbReference type="InterPro" id="IPR023081">
    <property type="entry name" value="Cell_div_FtsB"/>
</dbReference>
<evidence type="ECO:0000256" key="6">
    <source>
        <dbReference type="ARBA" id="ARBA00023306"/>
    </source>
</evidence>
<evidence type="ECO:0000313" key="8">
    <source>
        <dbReference type="EMBL" id="EET88614.1"/>
    </source>
</evidence>
<keyword evidence="4 7" id="KW-1133">Transmembrane helix</keyword>
<dbReference type="GO" id="GO:0030428">
    <property type="term" value="C:cell septum"/>
    <property type="evidence" value="ECO:0007669"/>
    <property type="project" value="TreeGrafter"/>
</dbReference>
<keyword evidence="3 7" id="KW-0812">Transmembrane</keyword>
<keyword evidence="1" id="KW-1003">Cell membrane</keyword>
<dbReference type="STRING" id="536227.Ccar_20115"/>
<keyword evidence="9" id="KW-1185">Reference proteome</keyword>
<evidence type="ECO:0000256" key="3">
    <source>
        <dbReference type="ARBA" id="ARBA00022692"/>
    </source>
</evidence>
<dbReference type="GO" id="GO:0043093">
    <property type="term" value="P:FtsZ-dependent cytokinesis"/>
    <property type="evidence" value="ECO:0007669"/>
    <property type="project" value="TreeGrafter"/>
</dbReference>
<dbReference type="PROSITE" id="PS51257">
    <property type="entry name" value="PROKAR_LIPOPROTEIN"/>
    <property type="match status" value="1"/>
</dbReference>
<dbReference type="eggNOG" id="COG2919">
    <property type="taxonomic scope" value="Bacteria"/>
</dbReference>
<feature type="transmembrane region" description="Helical" evidence="7">
    <location>
        <begin position="12"/>
        <end position="30"/>
    </location>
</feature>
<evidence type="ECO:0000256" key="5">
    <source>
        <dbReference type="ARBA" id="ARBA00023136"/>
    </source>
</evidence>
<protein>
    <submittedName>
        <fullName evidence="8">Septum formation initiator</fullName>
    </submittedName>
</protein>
<dbReference type="PANTHER" id="PTHR37485:SF1">
    <property type="entry name" value="CELL DIVISION PROTEIN FTSB"/>
    <property type="match status" value="1"/>
</dbReference>
<evidence type="ECO:0000313" key="9">
    <source>
        <dbReference type="Proteomes" id="UP000004198"/>
    </source>
</evidence>
<accession>C6PQE4</accession>
<reference evidence="8 9" key="1">
    <citation type="submission" date="2009-06" db="EMBL/GenBank/DDBJ databases">
        <title>The draft genome of Clostridium carboxidivorans P7.</title>
        <authorList>
            <consortium name="US DOE Joint Genome Institute (JGI-PGF)"/>
            <person name="Lucas S."/>
            <person name="Copeland A."/>
            <person name="Lapidus A."/>
            <person name="Glavina del Rio T."/>
            <person name="Tice H."/>
            <person name="Bruce D."/>
            <person name="Goodwin L."/>
            <person name="Pitluck S."/>
            <person name="Larimer F."/>
            <person name="Land M.L."/>
            <person name="Hauser L."/>
            <person name="Hemme C.L."/>
        </authorList>
    </citation>
    <scope>NUCLEOTIDE SEQUENCE [LARGE SCALE GENOMIC DNA]</scope>
    <source>
        <strain evidence="8 9">P7</strain>
    </source>
</reference>
<dbReference type="EMBL" id="ACVI01000011">
    <property type="protein sequence ID" value="EET88614.1"/>
    <property type="molecule type" value="Genomic_DNA"/>
</dbReference>
<evidence type="ECO:0000256" key="2">
    <source>
        <dbReference type="ARBA" id="ARBA00022618"/>
    </source>
</evidence>
<keyword evidence="5 7" id="KW-0472">Membrane</keyword>
<evidence type="ECO:0000256" key="1">
    <source>
        <dbReference type="ARBA" id="ARBA00022475"/>
    </source>
</evidence>
<dbReference type="PANTHER" id="PTHR37485">
    <property type="entry name" value="CELL DIVISION PROTEIN FTSB"/>
    <property type="match status" value="1"/>
</dbReference>